<name>A0A915JPA5_ROMCU</name>
<evidence type="ECO:0000313" key="2">
    <source>
        <dbReference type="WBParaSite" id="nRc.2.0.1.t27923-RA"/>
    </source>
</evidence>
<protein>
    <submittedName>
        <fullName evidence="2">Uncharacterized protein</fullName>
    </submittedName>
</protein>
<dbReference type="AlphaFoldDB" id="A0A915JPA5"/>
<reference evidence="2" key="1">
    <citation type="submission" date="2022-11" db="UniProtKB">
        <authorList>
            <consortium name="WormBaseParasite"/>
        </authorList>
    </citation>
    <scope>IDENTIFICATION</scope>
</reference>
<dbReference type="Proteomes" id="UP000887565">
    <property type="component" value="Unplaced"/>
</dbReference>
<keyword evidence="1" id="KW-1185">Reference proteome</keyword>
<evidence type="ECO:0000313" key="1">
    <source>
        <dbReference type="Proteomes" id="UP000887565"/>
    </source>
</evidence>
<organism evidence="1 2">
    <name type="scientific">Romanomermis culicivorax</name>
    <name type="common">Nematode worm</name>
    <dbReference type="NCBI Taxonomy" id="13658"/>
    <lineage>
        <taxon>Eukaryota</taxon>
        <taxon>Metazoa</taxon>
        <taxon>Ecdysozoa</taxon>
        <taxon>Nematoda</taxon>
        <taxon>Enoplea</taxon>
        <taxon>Dorylaimia</taxon>
        <taxon>Mermithida</taxon>
        <taxon>Mermithoidea</taxon>
        <taxon>Mermithidae</taxon>
        <taxon>Romanomermis</taxon>
    </lineage>
</organism>
<proteinExistence type="predicted"/>
<accession>A0A915JPA5</accession>
<sequence length="92" mass="11025">ILNNSITAYIPISADYTPRNPPKEFNTLLKRKRKLWNKLQEENVGDVKQKYNQCLPEIKQYTYSQKLNTERKIPENKNMTNFFKFVNSKLKE</sequence>
<dbReference type="WBParaSite" id="nRc.2.0.1.t27923-RA">
    <property type="protein sequence ID" value="nRc.2.0.1.t27923-RA"/>
    <property type="gene ID" value="nRc.2.0.1.g27923"/>
</dbReference>